<dbReference type="SUPFAM" id="SSF52743">
    <property type="entry name" value="Subtilisin-like"/>
    <property type="match status" value="1"/>
</dbReference>
<dbReference type="PANTHER" id="PTHR42884">
    <property type="entry name" value="PROPROTEIN CONVERTASE SUBTILISIN/KEXIN-RELATED"/>
    <property type="match status" value="1"/>
</dbReference>
<feature type="domain" description="Peptidase S8/S53" evidence="15">
    <location>
        <begin position="114"/>
        <end position="411"/>
    </location>
</feature>
<feature type="region of interest" description="Disordered" evidence="13">
    <location>
        <begin position="187"/>
        <end position="207"/>
    </location>
</feature>
<keyword evidence="8 11" id="KW-0720">Serine protease</keyword>
<evidence type="ECO:0000256" key="1">
    <source>
        <dbReference type="ARBA" id="ARBA00004162"/>
    </source>
</evidence>
<evidence type="ECO:0000256" key="3">
    <source>
        <dbReference type="ARBA" id="ARBA00022475"/>
    </source>
</evidence>
<keyword evidence="6" id="KW-0732">Signal</keyword>
<dbReference type="PRINTS" id="PR00723">
    <property type="entry name" value="SUBTILISIN"/>
</dbReference>
<keyword evidence="10 14" id="KW-0472">Membrane</keyword>
<dbReference type="NCBIfam" id="TIGR03921">
    <property type="entry name" value="T7SS_mycosin"/>
    <property type="match status" value="1"/>
</dbReference>
<keyword evidence="9 14" id="KW-1133">Transmembrane helix</keyword>
<feature type="active site" description="Charge relay system" evidence="11">
    <location>
        <position position="154"/>
    </location>
</feature>
<feature type="region of interest" description="Disordered" evidence="13">
    <location>
        <begin position="424"/>
        <end position="447"/>
    </location>
</feature>
<evidence type="ECO:0000313" key="16">
    <source>
        <dbReference type="EMBL" id="KAA0021492.1"/>
    </source>
</evidence>
<keyword evidence="5 14" id="KW-0812">Transmembrane</keyword>
<keyword evidence="17" id="KW-1185">Reference proteome</keyword>
<dbReference type="PROSITE" id="PS00137">
    <property type="entry name" value="SUBTILASE_HIS"/>
    <property type="match status" value="1"/>
</dbReference>
<dbReference type="Gene3D" id="3.40.50.200">
    <property type="entry name" value="Peptidase S8/S53 domain"/>
    <property type="match status" value="1"/>
</dbReference>
<evidence type="ECO:0000256" key="9">
    <source>
        <dbReference type="ARBA" id="ARBA00022989"/>
    </source>
</evidence>
<feature type="active site" description="Charge relay system" evidence="11">
    <location>
        <position position="364"/>
    </location>
</feature>
<dbReference type="GO" id="GO:0004252">
    <property type="term" value="F:serine-type endopeptidase activity"/>
    <property type="evidence" value="ECO:0007669"/>
    <property type="project" value="UniProtKB-UniRule"/>
</dbReference>
<dbReference type="InterPro" id="IPR036852">
    <property type="entry name" value="Peptidase_S8/S53_dom_sf"/>
</dbReference>
<feature type="transmembrane region" description="Helical" evidence="14">
    <location>
        <begin position="454"/>
        <end position="474"/>
    </location>
</feature>
<dbReference type="InterPro" id="IPR015500">
    <property type="entry name" value="Peptidase_S8_subtilisin-rel"/>
</dbReference>
<evidence type="ECO:0000256" key="5">
    <source>
        <dbReference type="ARBA" id="ARBA00022692"/>
    </source>
</evidence>
<evidence type="ECO:0000313" key="17">
    <source>
        <dbReference type="Proteomes" id="UP000322244"/>
    </source>
</evidence>
<accession>A0A5A7S8L5</accession>
<dbReference type="PROSITE" id="PS00138">
    <property type="entry name" value="SUBTILASE_SER"/>
    <property type="match status" value="1"/>
</dbReference>
<dbReference type="Pfam" id="PF00082">
    <property type="entry name" value="Peptidase_S8"/>
    <property type="match status" value="1"/>
</dbReference>
<dbReference type="Proteomes" id="UP000322244">
    <property type="component" value="Unassembled WGS sequence"/>
</dbReference>
<dbReference type="PROSITE" id="PS51892">
    <property type="entry name" value="SUBTILASE"/>
    <property type="match status" value="1"/>
</dbReference>
<comment type="caution">
    <text evidence="16">The sequence shown here is derived from an EMBL/GenBank/DDBJ whole genome shotgun (WGS) entry which is preliminary data.</text>
</comment>
<evidence type="ECO:0000256" key="4">
    <source>
        <dbReference type="ARBA" id="ARBA00022670"/>
    </source>
</evidence>
<dbReference type="AlphaFoldDB" id="A0A5A7S8L5"/>
<proteinExistence type="inferred from homology"/>
<evidence type="ECO:0000256" key="10">
    <source>
        <dbReference type="ARBA" id="ARBA00023136"/>
    </source>
</evidence>
<name>A0A5A7S8L5_9NOCA</name>
<evidence type="ECO:0000256" key="8">
    <source>
        <dbReference type="ARBA" id="ARBA00022825"/>
    </source>
</evidence>
<dbReference type="OrthoDB" id="9798386at2"/>
<protein>
    <submittedName>
        <fullName evidence="16">Type VII secretion-associated serine protease mycosin</fullName>
    </submittedName>
</protein>
<evidence type="ECO:0000256" key="7">
    <source>
        <dbReference type="ARBA" id="ARBA00022801"/>
    </source>
</evidence>
<keyword evidence="7 11" id="KW-0378">Hydrolase</keyword>
<sequence>MHRGGGPAGLLGRGPLRIDARAVSSRSRLHRAARIVTVGAVLTLSASLGQGTSFADRPPPIDPGRLPADGQPSPPEKTELRNKCLNTVKSTPGPEIPTAQRDLNFQAAWKFTKGAGQTVAVIDTGVAKHPRLPGLIPGGDYVGDSDGTDDCDVHGTVVAGLIAASQVNGDGFSGVAPEARIMTIRQSSDAWQEATSADRPKEGENAEGYGNVNTMAAAVVHAANMGATVINISEVACSTTTMNDGALGAAVQYASLVKNVVVVAAAGNNDHCQTPNPGLDPLHPNGDRWDRVATIVTPAWYDDYVLAVGSVDNQGAPSKFTVAGPWVDVAAPGESVTSLDARGTGLATQKVGDQGGPASFTGTSFAAPFVSGTVALVRARFPQLTAQQVISRIEATAHAPAEGWNPSVGHGVIDPYAAVTDEVPLTGSPTDAPHSEQLAAPAVPAPPNHGPRNAALIGSSIIGVLLLLGVLASFPLRRRFQFPAVPDDGRAAGESSGATPS</sequence>
<dbReference type="PROSITE" id="PS00136">
    <property type="entry name" value="SUBTILASE_ASP"/>
    <property type="match status" value="1"/>
</dbReference>
<evidence type="ECO:0000256" key="12">
    <source>
        <dbReference type="RuleBase" id="RU003355"/>
    </source>
</evidence>
<keyword evidence="4 11" id="KW-0645">Protease</keyword>
<dbReference type="EMBL" id="VLNY01000009">
    <property type="protein sequence ID" value="KAA0021492.1"/>
    <property type="molecule type" value="Genomic_DNA"/>
</dbReference>
<evidence type="ECO:0000256" key="11">
    <source>
        <dbReference type="PROSITE-ProRule" id="PRU01240"/>
    </source>
</evidence>
<reference evidence="16 17" key="1">
    <citation type="submission" date="2019-07" db="EMBL/GenBank/DDBJ databases">
        <title>Rhodococcus cavernicolus sp. nov., isolated from a cave.</title>
        <authorList>
            <person name="Lee S.D."/>
        </authorList>
    </citation>
    <scope>NUCLEOTIDE SEQUENCE [LARGE SCALE GENOMIC DNA]</scope>
    <source>
        <strain evidence="16 17">C1-24</strain>
    </source>
</reference>
<organism evidence="16 17">
    <name type="scientific">Antrihabitans cavernicola</name>
    <dbReference type="NCBI Taxonomy" id="2495913"/>
    <lineage>
        <taxon>Bacteria</taxon>
        <taxon>Bacillati</taxon>
        <taxon>Actinomycetota</taxon>
        <taxon>Actinomycetes</taxon>
        <taxon>Mycobacteriales</taxon>
        <taxon>Nocardiaceae</taxon>
        <taxon>Antrihabitans</taxon>
    </lineage>
</organism>
<dbReference type="InterPro" id="IPR022398">
    <property type="entry name" value="Peptidase_S8_His-AS"/>
</dbReference>
<evidence type="ECO:0000259" key="15">
    <source>
        <dbReference type="Pfam" id="PF00082"/>
    </source>
</evidence>
<dbReference type="GO" id="GO:0016485">
    <property type="term" value="P:protein processing"/>
    <property type="evidence" value="ECO:0007669"/>
    <property type="project" value="TreeGrafter"/>
</dbReference>
<evidence type="ECO:0000256" key="14">
    <source>
        <dbReference type="SAM" id="Phobius"/>
    </source>
</evidence>
<dbReference type="PANTHER" id="PTHR42884:SF14">
    <property type="entry name" value="NEUROENDOCRINE CONVERTASE 1"/>
    <property type="match status" value="1"/>
</dbReference>
<feature type="active site" description="Charge relay system" evidence="11">
    <location>
        <position position="123"/>
    </location>
</feature>
<evidence type="ECO:0000256" key="2">
    <source>
        <dbReference type="ARBA" id="ARBA00011073"/>
    </source>
</evidence>
<dbReference type="InterPro" id="IPR023834">
    <property type="entry name" value="T7SS_pept_S8A_mycosin"/>
</dbReference>
<evidence type="ECO:0000256" key="13">
    <source>
        <dbReference type="SAM" id="MobiDB-lite"/>
    </source>
</evidence>
<dbReference type="InterPro" id="IPR023827">
    <property type="entry name" value="Peptidase_S8_Asp-AS"/>
</dbReference>
<dbReference type="GO" id="GO:0005886">
    <property type="term" value="C:plasma membrane"/>
    <property type="evidence" value="ECO:0007669"/>
    <property type="project" value="UniProtKB-SubCell"/>
</dbReference>
<feature type="region of interest" description="Disordered" evidence="13">
    <location>
        <begin position="50"/>
        <end position="79"/>
    </location>
</feature>
<dbReference type="InterPro" id="IPR023828">
    <property type="entry name" value="Peptidase_S8_Ser-AS"/>
</dbReference>
<keyword evidence="3" id="KW-1003">Cell membrane</keyword>
<comment type="subcellular location">
    <subcellularLocation>
        <location evidence="1">Cell membrane</location>
        <topology evidence="1">Single-pass membrane protein</topology>
    </subcellularLocation>
</comment>
<gene>
    <name evidence="16" type="primary">mycP</name>
    <name evidence="16" type="ORF">FOY51_18235</name>
</gene>
<comment type="similarity">
    <text evidence="2 11 12">Belongs to the peptidase S8 family.</text>
</comment>
<evidence type="ECO:0000256" key="6">
    <source>
        <dbReference type="ARBA" id="ARBA00022729"/>
    </source>
</evidence>
<dbReference type="InterPro" id="IPR000209">
    <property type="entry name" value="Peptidase_S8/S53_dom"/>
</dbReference>